<dbReference type="AlphaFoldDB" id="A0AAE1DC40"/>
<proteinExistence type="predicted"/>
<organism evidence="1 2">
    <name type="scientific">Elysia crispata</name>
    <name type="common">lettuce slug</name>
    <dbReference type="NCBI Taxonomy" id="231223"/>
    <lineage>
        <taxon>Eukaryota</taxon>
        <taxon>Metazoa</taxon>
        <taxon>Spiralia</taxon>
        <taxon>Lophotrochozoa</taxon>
        <taxon>Mollusca</taxon>
        <taxon>Gastropoda</taxon>
        <taxon>Heterobranchia</taxon>
        <taxon>Euthyneura</taxon>
        <taxon>Panpulmonata</taxon>
        <taxon>Sacoglossa</taxon>
        <taxon>Placobranchoidea</taxon>
        <taxon>Plakobranchidae</taxon>
        <taxon>Elysia</taxon>
    </lineage>
</organism>
<sequence length="107" mass="12065">MKTKGDCVIAVEPRRKRAYKIVYKLRLQKIVDTSISTMSHEITAAGSLNKAMRASPCFAGAQCNVFGSLARKVWVYCPGPFTFYWRVIQNNHRKGDNLVSYPPPQAD</sequence>
<comment type="caution">
    <text evidence="1">The sequence shown here is derived from an EMBL/GenBank/DDBJ whole genome shotgun (WGS) entry which is preliminary data.</text>
</comment>
<evidence type="ECO:0000313" key="1">
    <source>
        <dbReference type="EMBL" id="KAK3765239.1"/>
    </source>
</evidence>
<evidence type="ECO:0000313" key="2">
    <source>
        <dbReference type="Proteomes" id="UP001283361"/>
    </source>
</evidence>
<dbReference type="EMBL" id="JAWDGP010004327">
    <property type="protein sequence ID" value="KAK3765239.1"/>
    <property type="molecule type" value="Genomic_DNA"/>
</dbReference>
<gene>
    <name evidence="1" type="ORF">RRG08_051863</name>
</gene>
<keyword evidence="2" id="KW-1185">Reference proteome</keyword>
<reference evidence="1" key="1">
    <citation type="journal article" date="2023" name="G3 (Bethesda)">
        <title>A reference genome for the long-term kleptoplast-retaining sea slug Elysia crispata morphotype clarki.</title>
        <authorList>
            <person name="Eastman K.E."/>
            <person name="Pendleton A.L."/>
            <person name="Shaikh M.A."/>
            <person name="Suttiyut T."/>
            <person name="Ogas R."/>
            <person name="Tomko P."/>
            <person name="Gavelis G."/>
            <person name="Widhalm J.R."/>
            <person name="Wisecaver J.H."/>
        </authorList>
    </citation>
    <scope>NUCLEOTIDE SEQUENCE</scope>
    <source>
        <strain evidence="1">ECLA1</strain>
    </source>
</reference>
<accession>A0AAE1DC40</accession>
<protein>
    <submittedName>
        <fullName evidence="1">Uncharacterized protein</fullName>
    </submittedName>
</protein>
<dbReference type="Proteomes" id="UP001283361">
    <property type="component" value="Unassembled WGS sequence"/>
</dbReference>
<name>A0AAE1DC40_9GAST</name>